<dbReference type="SUPFAM" id="SSF50037">
    <property type="entry name" value="C-terminal domain of transcriptional repressors"/>
    <property type="match status" value="1"/>
</dbReference>
<dbReference type="InterPro" id="IPR038157">
    <property type="entry name" value="FeoA_core_dom"/>
</dbReference>
<gene>
    <name evidence="3" type="ORF">FAZ21_01115</name>
</gene>
<evidence type="ECO:0000313" key="4">
    <source>
        <dbReference type="Proteomes" id="UP000310016"/>
    </source>
</evidence>
<name>A0A4U0QC96_9NEIS</name>
<keyword evidence="1" id="KW-0408">Iron</keyword>
<feature type="domain" description="Ferrous iron transporter FeoA-like" evidence="2">
    <location>
        <begin position="10"/>
        <end position="78"/>
    </location>
</feature>
<dbReference type="PANTHER" id="PTHR43151">
    <property type="entry name" value="FEOA FAMILY PROTEIN"/>
    <property type="match status" value="1"/>
</dbReference>
<dbReference type="Gene3D" id="2.30.30.90">
    <property type="match status" value="1"/>
</dbReference>
<dbReference type="AlphaFoldDB" id="A0A4U0QC96"/>
<dbReference type="SMART" id="SM00899">
    <property type="entry name" value="FeoA"/>
    <property type="match status" value="1"/>
</dbReference>
<dbReference type="Proteomes" id="UP000310016">
    <property type="component" value="Unassembled WGS sequence"/>
</dbReference>
<evidence type="ECO:0000313" key="3">
    <source>
        <dbReference type="EMBL" id="TJZ78916.1"/>
    </source>
</evidence>
<sequence length="88" mass="9175">MAADPLHFPLPLAALDVPLRVVRLTASGNACERLAGMGLFPGCEVRLTQRQGGNLVVAVGNSRLALGRGLAQQVLVTSEPLSNSPEQS</sequence>
<organism evidence="3 4">
    <name type="scientific">Chitiniphilus eburneus</name>
    <dbReference type="NCBI Taxonomy" id="2571148"/>
    <lineage>
        <taxon>Bacteria</taxon>
        <taxon>Pseudomonadati</taxon>
        <taxon>Pseudomonadota</taxon>
        <taxon>Betaproteobacteria</taxon>
        <taxon>Neisseriales</taxon>
        <taxon>Chitinibacteraceae</taxon>
        <taxon>Chitiniphilus</taxon>
    </lineage>
</organism>
<dbReference type="RefSeq" id="WP_136771431.1">
    <property type="nucleotide sequence ID" value="NZ_CP156074.1"/>
</dbReference>
<reference evidence="3 4" key="1">
    <citation type="submission" date="2019-04" db="EMBL/GenBank/DDBJ databases">
        <title>Chitiniphilus eburnea sp. nov., a novel chitinolytic bacterium isolated from aquaculture sludge.</title>
        <authorList>
            <person name="Sheng M."/>
        </authorList>
    </citation>
    <scope>NUCLEOTIDE SEQUENCE [LARGE SCALE GENOMIC DNA]</scope>
    <source>
        <strain evidence="3 4">HX-2-15</strain>
    </source>
</reference>
<dbReference type="OrthoDB" id="5296943at2"/>
<dbReference type="InterPro" id="IPR008988">
    <property type="entry name" value="Transcriptional_repressor_C"/>
</dbReference>
<dbReference type="InterPro" id="IPR053184">
    <property type="entry name" value="FeoA-like"/>
</dbReference>
<keyword evidence="4" id="KW-1185">Reference proteome</keyword>
<accession>A0A4U0QC96</accession>
<proteinExistence type="predicted"/>
<dbReference type="PANTHER" id="PTHR43151:SF2">
    <property type="entry name" value="FE(2+) TRANSPORT PROTEIN A-RELATED"/>
    <property type="match status" value="1"/>
</dbReference>
<evidence type="ECO:0000256" key="1">
    <source>
        <dbReference type="ARBA" id="ARBA00023004"/>
    </source>
</evidence>
<evidence type="ECO:0000259" key="2">
    <source>
        <dbReference type="SMART" id="SM00899"/>
    </source>
</evidence>
<comment type="caution">
    <text evidence="3">The sequence shown here is derived from an EMBL/GenBank/DDBJ whole genome shotgun (WGS) entry which is preliminary data.</text>
</comment>
<dbReference type="Pfam" id="PF04023">
    <property type="entry name" value="FeoA"/>
    <property type="match status" value="1"/>
</dbReference>
<dbReference type="EMBL" id="SUMF01000001">
    <property type="protein sequence ID" value="TJZ78916.1"/>
    <property type="molecule type" value="Genomic_DNA"/>
</dbReference>
<dbReference type="GO" id="GO:0046914">
    <property type="term" value="F:transition metal ion binding"/>
    <property type="evidence" value="ECO:0007669"/>
    <property type="project" value="InterPro"/>
</dbReference>
<protein>
    <submittedName>
        <fullName evidence="3">Ferrous iron transport protein A</fullName>
    </submittedName>
</protein>
<dbReference type="InterPro" id="IPR007167">
    <property type="entry name" value="Fe-transptr_FeoA-like"/>
</dbReference>